<evidence type="ECO:0000256" key="1">
    <source>
        <dbReference type="ARBA" id="ARBA00022801"/>
    </source>
</evidence>
<sequence>MFTRPYAMLDVKNIAPIKAIVFAYQNNKVAQEKAAQLIFGAIEGKGVLSVTAHPNLPVGTSIATPE</sequence>
<gene>
    <name evidence="2" type="ORF">NCTC11545_02429</name>
</gene>
<evidence type="ECO:0000313" key="3">
    <source>
        <dbReference type="Proteomes" id="UP000250169"/>
    </source>
</evidence>
<dbReference type="GO" id="GO:0005975">
    <property type="term" value="P:carbohydrate metabolic process"/>
    <property type="evidence" value="ECO:0007669"/>
    <property type="project" value="InterPro"/>
</dbReference>
<dbReference type="InterPro" id="IPR036881">
    <property type="entry name" value="Glyco_hydro_3_C_sf"/>
</dbReference>
<dbReference type="AlphaFoldDB" id="A0A2X2V0C0"/>
<dbReference type="Proteomes" id="UP000250169">
    <property type="component" value="Unassembled WGS sequence"/>
</dbReference>
<organism evidence="2 3">
    <name type="scientific">Capnocytophaga ochracea</name>
    <dbReference type="NCBI Taxonomy" id="1018"/>
    <lineage>
        <taxon>Bacteria</taxon>
        <taxon>Pseudomonadati</taxon>
        <taxon>Bacteroidota</taxon>
        <taxon>Flavobacteriia</taxon>
        <taxon>Flavobacteriales</taxon>
        <taxon>Flavobacteriaceae</taxon>
        <taxon>Capnocytophaga</taxon>
    </lineage>
</organism>
<name>A0A2X2V0C0_CAPOC</name>
<accession>A0A2X2V0C0</accession>
<dbReference type="EMBL" id="UAVS01000010">
    <property type="protein sequence ID" value="SQA95210.1"/>
    <property type="molecule type" value="Genomic_DNA"/>
</dbReference>
<keyword evidence="1" id="KW-0378">Hydrolase</keyword>
<dbReference type="GO" id="GO:0004553">
    <property type="term" value="F:hydrolase activity, hydrolyzing O-glycosyl compounds"/>
    <property type="evidence" value="ECO:0007669"/>
    <property type="project" value="InterPro"/>
</dbReference>
<reference evidence="2 3" key="1">
    <citation type="submission" date="2018-06" db="EMBL/GenBank/DDBJ databases">
        <authorList>
            <consortium name="Pathogen Informatics"/>
            <person name="Doyle S."/>
        </authorList>
    </citation>
    <scope>NUCLEOTIDE SEQUENCE [LARGE SCALE GENOMIC DNA]</scope>
    <source>
        <strain evidence="2 3">NCTC11545</strain>
    </source>
</reference>
<proteinExistence type="predicted"/>
<protein>
    <submittedName>
        <fullName evidence="2">Uncharacterized protein</fullName>
    </submittedName>
</protein>
<evidence type="ECO:0000313" key="2">
    <source>
        <dbReference type="EMBL" id="SQA95210.1"/>
    </source>
</evidence>
<dbReference type="Gene3D" id="3.40.50.1700">
    <property type="entry name" value="Glycoside hydrolase family 3 C-terminal domain"/>
    <property type="match status" value="1"/>
</dbReference>